<evidence type="ECO:0000256" key="1">
    <source>
        <dbReference type="ARBA" id="ARBA00004141"/>
    </source>
</evidence>
<feature type="transmembrane region" description="Helical" evidence="6">
    <location>
        <begin position="234"/>
        <end position="267"/>
    </location>
</feature>
<feature type="transmembrane region" description="Helical" evidence="6">
    <location>
        <begin position="167"/>
        <end position="187"/>
    </location>
</feature>
<dbReference type="InterPro" id="IPR059112">
    <property type="entry name" value="CysZ/EI24"/>
</dbReference>
<evidence type="ECO:0000313" key="7">
    <source>
        <dbReference type="EMBL" id="CDG72127.1"/>
    </source>
</evidence>
<keyword evidence="4 6" id="KW-1133">Transmembrane helix</keyword>
<feature type="transmembrane region" description="Helical" evidence="6">
    <location>
        <begin position="6"/>
        <end position="26"/>
    </location>
</feature>
<name>T2MJN3_HYDVU</name>
<evidence type="ECO:0000256" key="6">
    <source>
        <dbReference type="SAM" id="Phobius"/>
    </source>
</evidence>
<protein>
    <submittedName>
        <fullName evidence="7">Etoposide-induced protein 2.4 homolog</fullName>
    </submittedName>
</protein>
<gene>
    <name evidence="7" type="primary">EI24</name>
</gene>
<keyword evidence="3 6" id="KW-0812">Transmembrane</keyword>
<dbReference type="OrthoDB" id="266518at2759"/>
<accession>T2MJN3</accession>
<dbReference type="GO" id="GO:0005783">
    <property type="term" value="C:endoplasmic reticulum"/>
    <property type="evidence" value="ECO:0007669"/>
    <property type="project" value="TreeGrafter"/>
</dbReference>
<organism evidence="7">
    <name type="scientific">Hydra vulgaris</name>
    <name type="common">Hydra</name>
    <name type="synonym">Hydra attenuata</name>
    <dbReference type="NCBI Taxonomy" id="6087"/>
    <lineage>
        <taxon>Eukaryota</taxon>
        <taxon>Metazoa</taxon>
        <taxon>Cnidaria</taxon>
        <taxon>Hydrozoa</taxon>
        <taxon>Hydroidolina</taxon>
        <taxon>Anthoathecata</taxon>
        <taxon>Aplanulata</taxon>
        <taxon>Hydridae</taxon>
        <taxon>Hydra</taxon>
    </lineage>
</organism>
<feature type="transmembrane region" description="Helical" evidence="6">
    <location>
        <begin position="47"/>
        <end position="73"/>
    </location>
</feature>
<sequence length="303" mass="34656">MNIASVFSFLHGIRDSFLGVGVVINIDNEQTSTRKHNTNDTKKRKKVLPMIAQCCFLNGGLLLLSMVLFEYFVVPAVKYLLTFVTSILLKNQVQQSTIWSWLEPSMTYTFKYLWVVPLFWLCKILNCFWFLEIADVAYRKKLGRPVTSLIATKESVFKVISKMLADFLFSIQVEILFLIQAQLVGLIPVVGPALSFIHMALLYSLYAFEYTWANLGWNVVRRLAYIENNWPYFVGFGALLTTLTNISSSTVISACVFGIIFPVFILSGLEAQPILDGKYPLRLFSFVIWLTNRTFLFKSRIVT</sequence>
<dbReference type="PANTHER" id="PTHR21389">
    <property type="entry name" value="P53 INDUCED PROTEIN"/>
    <property type="match status" value="1"/>
</dbReference>
<evidence type="ECO:0000256" key="5">
    <source>
        <dbReference type="ARBA" id="ARBA00023136"/>
    </source>
</evidence>
<dbReference type="GO" id="GO:0016236">
    <property type="term" value="P:macroautophagy"/>
    <property type="evidence" value="ECO:0007669"/>
    <property type="project" value="TreeGrafter"/>
</dbReference>
<comment type="subcellular location">
    <subcellularLocation>
        <location evidence="1">Membrane</location>
        <topology evidence="1">Multi-pass membrane protein</topology>
    </subcellularLocation>
</comment>
<keyword evidence="5 6" id="KW-0472">Membrane</keyword>
<dbReference type="Pfam" id="PF07264">
    <property type="entry name" value="EI24"/>
    <property type="match status" value="1"/>
</dbReference>
<dbReference type="OMA" id="HMCLLYA"/>
<comment type="similarity">
    <text evidence="2">Belongs to the EI24 family.</text>
</comment>
<evidence type="ECO:0000256" key="3">
    <source>
        <dbReference type="ARBA" id="ARBA00022692"/>
    </source>
</evidence>
<evidence type="ECO:0000256" key="4">
    <source>
        <dbReference type="ARBA" id="ARBA00022989"/>
    </source>
</evidence>
<feature type="transmembrane region" description="Helical" evidence="6">
    <location>
        <begin position="112"/>
        <end position="131"/>
    </location>
</feature>
<feature type="transmembrane region" description="Helical" evidence="6">
    <location>
        <begin position="193"/>
        <end position="213"/>
    </location>
</feature>
<dbReference type="GO" id="GO:0016020">
    <property type="term" value="C:membrane"/>
    <property type="evidence" value="ECO:0007669"/>
    <property type="project" value="UniProtKB-SubCell"/>
</dbReference>
<proteinExistence type="evidence at transcript level"/>
<dbReference type="PANTHER" id="PTHR21389:SF0">
    <property type="entry name" value="ETOPOSIDE-INDUCED PROTEIN 2.4 HOMOLOG"/>
    <property type="match status" value="1"/>
</dbReference>
<dbReference type="AlphaFoldDB" id="T2MJN3"/>
<evidence type="ECO:0000256" key="2">
    <source>
        <dbReference type="ARBA" id="ARBA00010970"/>
    </source>
</evidence>
<dbReference type="EMBL" id="HAAD01005895">
    <property type="protein sequence ID" value="CDG72127.1"/>
    <property type="molecule type" value="mRNA"/>
</dbReference>
<reference evidence="7" key="1">
    <citation type="journal article" date="2013" name="Genome Biol. Evol.">
        <title>Punctuated emergences of genetic and phenotypic innovations in eumetazoan, bilaterian, euteleostome, and hominidae ancestors.</title>
        <authorList>
            <person name="Wenger Y."/>
            <person name="Galliot B."/>
        </authorList>
    </citation>
    <scope>NUCLEOTIDE SEQUENCE</scope>
    <source>
        <tissue evidence="7">Whole animals</tissue>
    </source>
</reference>